<dbReference type="Pfam" id="PF00563">
    <property type="entry name" value="EAL"/>
    <property type="match status" value="1"/>
</dbReference>
<dbReference type="InterPro" id="IPR050706">
    <property type="entry name" value="Cyclic-di-GMP_PDE-like"/>
</dbReference>
<dbReference type="SMART" id="SM00448">
    <property type="entry name" value="REC"/>
    <property type="match status" value="1"/>
</dbReference>
<dbReference type="KEGG" id="pdio:PDMSB3_2815.1"/>
<keyword evidence="1" id="KW-0597">Phosphoprotein</keyword>
<dbReference type="SUPFAM" id="SSF141868">
    <property type="entry name" value="EAL domain-like"/>
    <property type="match status" value="1"/>
</dbReference>
<reference evidence="4 5" key="1">
    <citation type="submission" date="2019-08" db="EMBL/GenBank/DDBJ databases">
        <authorList>
            <person name="Herpell B J."/>
        </authorList>
    </citation>
    <scope>NUCLEOTIDE SEQUENCE [LARGE SCALE GENOMIC DNA]</scope>
    <source>
        <strain evidence="5">Msb3</strain>
    </source>
</reference>
<dbReference type="InterPro" id="IPR035919">
    <property type="entry name" value="EAL_sf"/>
</dbReference>
<evidence type="ECO:0000259" key="2">
    <source>
        <dbReference type="PROSITE" id="PS50110"/>
    </source>
</evidence>
<protein>
    <submittedName>
        <fullName evidence="4">EAL domain-containing protein</fullName>
    </submittedName>
</protein>
<evidence type="ECO:0000256" key="1">
    <source>
        <dbReference type="PROSITE-ProRule" id="PRU00169"/>
    </source>
</evidence>
<dbReference type="Gene3D" id="3.20.20.450">
    <property type="entry name" value="EAL domain"/>
    <property type="match status" value="1"/>
</dbReference>
<feature type="modified residue" description="4-aspartylphosphate" evidence="1">
    <location>
        <position position="60"/>
    </location>
</feature>
<dbReference type="InterPro" id="IPR011006">
    <property type="entry name" value="CheY-like_superfamily"/>
</dbReference>
<dbReference type="Proteomes" id="UP000325811">
    <property type="component" value="Chromosome II"/>
</dbReference>
<dbReference type="PROSITE" id="PS50110">
    <property type="entry name" value="RESPONSE_REGULATORY"/>
    <property type="match status" value="1"/>
</dbReference>
<dbReference type="Pfam" id="PF00072">
    <property type="entry name" value="Response_reg"/>
    <property type="match status" value="1"/>
</dbReference>
<dbReference type="PANTHER" id="PTHR33121">
    <property type="entry name" value="CYCLIC DI-GMP PHOSPHODIESTERASE PDEF"/>
    <property type="match status" value="1"/>
</dbReference>
<dbReference type="EMBL" id="LR699554">
    <property type="protein sequence ID" value="VVD34099.1"/>
    <property type="molecule type" value="Genomic_DNA"/>
</dbReference>
<sequence>MRDLGVVTHGTVLIIEDDPVQSKVLQSMTTKLGFDVCTAASLNEARERLGTLAIDTVLLDLRLGNEAGLDVLRSMRGKAAPRSLILTSGCDERTRTAAVRLAHAYGVHVAGSLGKPVTLGQLSDLLCTMPACAWKPTPREVPRVTRADVAAALEGGHIRPHFQPKVCLASGGITGVEALARWRSPLFGNVPPDVFIPVIEAEGLSRKFTHFMLRESLRACAAWRHFFPDVSVAVNVSPALVDQELMTQVIALLHETHVPAESLILEITETSALGCSIQINDVLTRLRIFGVQLSIDDFGTGHSSLASLFRLPFNELKLDRLFTANADRDQDAERILRAVVAMANEMGLRCVAEGVETEAVRHRLARMGCSLGQGWLWSPAVAEEELINVLNAAGTRPRDPHELKKI</sequence>
<gene>
    <name evidence="4" type="ORF">PDMSB3_2815</name>
</gene>
<accession>A0A5Q4ZP15</accession>
<evidence type="ECO:0000259" key="3">
    <source>
        <dbReference type="PROSITE" id="PS50883"/>
    </source>
</evidence>
<dbReference type="CDD" id="cd01948">
    <property type="entry name" value="EAL"/>
    <property type="match status" value="1"/>
</dbReference>
<feature type="domain" description="EAL" evidence="3">
    <location>
        <begin position="142"/>
        <end position="394"/>
    </location>
</feature>
<dbReference type="GO" id="GO:0071111">
    <property type="term" value="F:cyclic-guanylate-specific phosphodiesterase activity"/>
    <property type="evidence" value="ECO:0007669"/>
    <property type="project" value="InterPro"/>
</dbReference>
<dbReference type="Gene3D" id="3.40.50.2300">
    <property type="match status" value="1"/>
</dbReference>
<dbReference type="AlphaFoldDB" id="A0A5Q4ZP15"/>
<dbReference type="RefSeq" id="WP_165189164.1">
    <property type="nucleotide sequence ID" value="NZ_LR699554.1"/>
</dbReference>
<dbReference type="InterPro" id="IPR001789">
    <property type="entry name" value="Sig_transdc_resp-reg_receiver"/>
</dbReference>
<evidence type="ECO:0000313" key="4">
    <source>
        <dbReference type="EMBL" id="VVD34099.1"/>
    </source>
</evidence>
<feature type="domain" description="Response regulatory" evidence="2">
    <location>
        <begin position="11"/>
        <end position="130"/>
    </location>
</feature>
<dbReference type="PANTHER" id="PTHR33121:SF70">
    <property type="entry name" value="SIGNALING PROTEIN YKOW"/>
    <property type="match status" value="1"/>
</dbReference>
<dbReference type="InterPro" id="IPR001633">
    <property type="entry name" value="EAL_dom"/>
</dbReference>
<name>A0A5Q4ZP15_9BURK</name>
<proteinExistence type="predicted"/>
<dbReference type="PROSITE" id="PS50883">
    <property type="entry name" value="EAL"/>
    <property type="match status" value="1"/>
</dbReference>
<dbReference type="SUPFAM" id="SSF52172">
    <property type="entry name" value="CheY-like"/>
    <property type="match status" value="1"/>
</dbReference>
<organism evidence="4 5">
    <name type="scientific">Paraburkholderia dioscoreae</name>
    <dbReference type="NCBI Taxonomy" id="2604047"/>
    <lineage>
        <taxon>Bacteria</taxon>
        <taxon>Pseudomonadati</taxon>
        <taxon>Pseudomonadota</taxon>
        <taxon>Betaproteobacteria</taxon>
        <taxon>Burkholderiales</taxon>
        <taxon>Burkholderiaceae</taxon>
        <taxon>Paraburkholderia</taxon>
    </lineage>
</organism>
<dbReference type="SMART" id="SM00052">
    <property type="entry name" value="EAL"/>
    <property type="match status" value="1"/>
</dbReference>
<evidence type="ECO:0000313" key="5">
    <source>
        <dbReference type="Proteomes" id="UP000325811"/>
    </source>
</evidence>
<keyword evidence="5" id="KW-1185">Reference proteome</keyword>
<dbReference type="GO" id="GO:0000160">
    <property type="term" value="P:phosphorelay signal transduction system"/>
    <property type="evidence" value="ECO:0007669"/>
    <property type="project" value="InterPro"/>
</dbReference>